<gene>
    <name evidence="5" type="ORF">ESZ54_03690</name>
</gene>
<evidence type="ECO:0000259" key="3">
    <source>
        <dbReference type="Pfam" id="PF07261"/>
    </source>
</evidence>
<proteinExistence type="inferred from homology"/>
<dbReference type="Pfam" id="PF07261">
    <property type="entry name" value="DnaB_2"/>
    <property type="match status" value="1"/>
</dbReference>
<dbReference type="EMBL" id="SDGV01000008">
    <property type="protein sequence ID" value="THB61758.1"/>
    <property type="molecule type" value="Genomic_DNA"/>
</dbReference>
<dbReference type="RefSeq" id="WP_136136336.1">
    <property type="nucleotide sequence ID" value="NZ_SDGV01000008.1"/>
</dbReference>
<dbReference type="Pfam" id="PF25888">
    <property type="entry name" value="WHD_DnaB"/>
    <property type="match status" value="1"/>
</dbReference>
<dbReference type="AlphaFoldDB" id="A0A4S3B5F3"/>
<evidence type="ECO:0000256" key="1">
    <source>
        <dbReference type="ARBA" id="ARBA00093462"/>
    </source>
</evidence>
<name>A0A4S3B5F3_9ENTE</name>
<dbReference type="InterPro" id="IPR058660">
    <property type="entry name" value="WHD_DnaB"/>
</dbReference>
<keyword evidence="6" id="KW-1185">Reference proteome</keyword>
<organism evidence="5 6">
    <name type="scientific">Vagococcus silagei</name>
    <dbReference type="NCBI Taxonomy" id="2508885"/>
    <lineage>
        <taxon>Bacteria</taxon>
        <taxon>Bacillati</taxon>
        <taxon>Bacillota</taxon>
        <taxon>Bacilli</taxon>
        <taxon>Lactobacillales</taxon>
        <taxon>Enterococcaceae</taxon>
        <taxon>Vagococcus</taxon>
    </lineage>
</organism>
<reference evidence="5 6" key="1">
    <citation type="submission" date="2019-01" db="EMBL/GenBank/DDBJ databases">
        <title>Vagococcus silagei sp. nov. isolated from brewer's grain.</title>
        <authorList>
            <person name="Guu J.-R."/>
        </authorList>
    </citation>
    <scope>NUCLEOTIDE SEQUENCE [LARGE SCALE GENOMIC DNA]</scope>
    <source>
        <strain evidence="5 6">2B-2</strain>
    </source>
</reference>
<dbReference type="InterPro" id="IPR006343">
    <property type="entry name" value="DnaB/C_C"/>
</dbReference>
<feature type="domain" description="Replicative helicase loading/DNA remodeling protein DnaB N-terminal winged helix" evidence="4">
    <location>
        <begin position="8"/>
        <end position="267"/>
    </location>
</feature>
<dbReference type="OrthoDB" id="2082007at2"/>
<dbReference type="Proteomes" id="UP000310506">
    <property type="component" value="Unassembled WGS sequence"/>
</dbReference>
<evidence type="ECO:0000259" key="4">
    <source>
        <dbReference type="Pfam" id="PF25888"/>
    </source>
</evidence>
<protein>
    <submittedName>
        <fullName evidence="5">Uncharacterized protein</fullName>
    </submittedName>
</protein>
<feature type="domain" description="DnaB/C C-terminal" evidence="3">
    <location>
        <begin position="332"/>
        <end position="404"/>
    </location>
</feature>
<comment type="caution">
    <text evidence="5">The sequence shown here is derived from an EMBL/GenBank/DDBJ whole genome shotgun (WGS) entry which is preliminary data.</text>
</comment>
<evidence type="ECO:0000313" key="5">
    <source>
        <dbReference type="EMBL" id="THB61758.1"/>
    </source>
</evidence>
<sequence length="471" mass="54196">MASAWDKVKPKDQFKVKLTADYNAVDQQTLTLLYQPLIGMSAYSLLLNLNQLAKVYPNDTVIEHSTVLTQLDIGLPQFFEARSRLEAVGLLKTYARAIDEGHHFIYVLMPPVSPMQFLTDDVMSLLLLDKIGETSYKSLVAHFSFDLSDLSSYQNVSRTFVDVFSMSNLAMSQDSEELIRAKKQFKAMQEITSESNVEIDNPNFDWVFFKQLIKNLPIKESDIDGQLKNTIDSFHHLYGINELEMQKYVMSAIDFVTNEIKIKELKQYIYRDYHGRKKQIVSPMKTLKAEGLKTEAEVETFRKNTLKRENYSEQEIAVILACEKTPPLVFLKAVKEQKGGFVASNERWTIETIVNQSKLPNSVINMLIHYLLVVKKETSLNQNLVSTIANDWVQKKLFTPEEALSQVKGYQKQTKARTSSKRGPQSKRKETLPEWAQSEEKRVETPVSKEEQAYFAEQLKRLNQSREEETS</sequence>
<evidence type="ECO:0000256" key="2">
    <source>
        <dbReference type="SAM" id="MobiDB-lite"/>
    </source>
</evidence>
<evidence type="ECO:0000313" key="6">
    <source>
        <dbReference type="Proteomes" id="UP000310506"/>
    </source>
</evidence>
<feature type="region of interest" description="Disordered" evidence="2">
    <location>
        <begin position="409"/>
        <end position="449"/>
    </location>
</feature>
<comment type="similarity">
    <text evidence="1">Belongs to the DnaB/DnaD family.</text>
</comment>
<feature type="compositionally biased region" description="Basic residues" evidence="2">
    <location>
        <begin position="414"/>
        <end position="426"/>
    </location>
</feature>
<accession>A0A4S3B5F3</accession>
<feature type="compositionally biased region" description="Basic and acidic residues" evidence="2">
    <location>
        <begin position="427"/>
        <end position="449"/>
    </location>
</feature>